<dbReference type="FunFam" id="3.90.400.10:FF:000002">
    <property type="entry name" value="Sucrose isomerase"/>
    <property type="match status" value="1"/>
</dbReference>
<dbReference type="GO" id="GO:0009313">
    <property type="term" value="P:oligosaccharide catabolic process"/>
    <property type="evidence" value="ECO:0007669"/>
    <property type="project" value="TreeGrafter"/>
</dbReference>
<dbReference type="OrthoDB" id="9805159at2"/>
<comment type="similarity">
    <text evidence="1">Belongs to the glycosyl hydrolase 13 family.</text>
</comment>
<name>A0A2S0KNJ1_9FIRM</name>
<dbReference type="RefSeq" id="WP_106012530.1">
    <property type="nucleotide sequence ID" value="NZ_CP027226.1"/>
</dbReference>
<proteinExistence type="inferred from homology"/>
<dbReference type="InterPro" id="IPR006047">
    <property type="entry name" value="GH13_cat_dom"/>
</dbReference>
<dbReference type="Pfam" id="PF00128">
    <property type="entry name" value="Alpha-amylase"/>
    <property type="match status" value="1"/>
</dbReference>
<dbReference type="GO" id="GO:0004556">
    <property type="term" value="F:alpha-amylase activity"/>
    <property type="evidence" value="ECO:0007669"/>
    <property type="project" value="TreeGrafter"/>
</dbReference>
<dbReference type="InterPro" id="IPR017853">
    <property type="entry name" value="GH"/>
</dbReference>
<dbReference type="AlphaFoldDB" id="A0A2S0KNJ1"/>
<accession>A0A2S0KNJ1</accession>
<dbReference type="Gene3D" id="3.90.400.10">
    <property type="entry name" value="Oligo-1,6-glucosidase, Domain 2"/>
    <property type="match status" value="1"/>
</dbReference>
<keyword evidence="2 5" id="KW-0378">Hydrolase</keyword>
<protein>
    <submittedName>
        <fullName evidence="5">Glucohydrolase</fullName>
    </submittedName>
</protein>
<dbReference type="NCBIfam" id="NF008183">
    <property type="entry name" value="PRK10933.1"/>
    <property type="match status" value="1"/>
</dbReference>
<dbReference type="Gene3D" id="2.60.40.1180">
    <property type="entry name" value="Golgi alpha-mannosidase II"/>
    <property type="match status" value="1"/>
</dbReference>
<dbReference type="InterPro" id="IPR013780">
    <property type="entry name" value="Glyco_hydro_b"/>
</dbReference>
<evidence type="ECO:0000256" key="3">
    <source>
        <dbReference type="ARBA" id="ARBA00023295"/>
    </source>
</evidence>
<dbReference type="PANTHER" id="PTHR10357:SF179">
    <property type="entry name" value="NEUTRAL AND BASIC AMINO ACID TRANSPORT PROTEIN RBAT"/>
    <property type="match status" value="1"/>
</dbReference>
<dbReference type="SUPFAM" id="SSF51445">
    <property type="entry name" value="(Trans)glycosidases"/>
    <property type="match status" value="1"/>
</dbReference>
<keyword evidence="6" id="KW-1185">Reference proteome</keyword>
<evidence type="ECO:0000259" key="4">
    <source>
        <dbReference type="SMART" id="SM00642"/>
    </source>
</evidence>
<sequence length="542" mass="63335">MKHWWQETVFYQIYPKSFKDSNGDGIGDIPGIISKLDYLQDLGIGGIWLSPIYTSPQADNGYDIANYDDVDPIFGDMEDLNTLISEAQKRGIRIIMDMVLNYTSDENHWFQEALKGKDNPYHDYYIWSDNGPDQIPNDIESSFGGPSWTYVPHLEQWYYHHYSVKQPDLNWNNLDMRQDLYDIINRWIDRGIAGFRLDVIDEIAKDIPNKEIVRYPEIYELIEELSANCFQADNHENKYIFTVGEVWSANPERAKRWSNPDGSQLSMVFQLEHSLLDQDPADKYDIVPLNLLKLKQTMSKWQTELRGEGWSSLVWENHDLPRIVSRWGNDKELRTESAKMFATLLLGMQGTPFIYQGQEIGMTNNHWRDEAKYRDIEAFNLINQRDAKGRSLEDVFDALEAKSRDNARTPMQWDDSKNAGFTTGTPWIDVTDNYKEVNVAAEVNDPKSIFNHYKKLIQLRKDNDVFLNGYYELLLVDDEEVFAYKRSTEEQELLVICNFYGNTIERELEDLIGDSELVLANYNIDDINTLKPFEARMYLRNL</sequence>
<dbReference type="KEGG" id="fsa:C5Q98_04775"/>
<dbReference type="SMART" id="SM00642">
    <property type="entry name" value="Aamy"/>
    <property type="match status" value="1"/>
</dbReference>
<dbReference type="PANTHER" id="PTHR10357">
    <property type="entry name" value="ALPHA-AMYLASE FAMILY MEMBER"/>
    <property type="match status" value="1"/>
</dbReference>
<dbReference type="SUPFAM" id="SSF51011">
    <property type="entry name" value="Glycosyl hydrolase domain"/>
    <property type="match status" value="1"/>
</dbReference>
<dbReference type="Proteomes" id="UP000237947">
    <property type="component" value="Chromosome"/>
</dbReference>
<keyword evidence="3" id="KW-0326">Glycosidase</keyword>
<reference evidence="6" key="1">
    <citation type="submission" date="2018-02" db="EMBL/GenBank/DDBJ databases">
        <authorList>
            <person name="Holder M.E."/>
            <person name="Ajami N.J."/>
            <person name="Petrosino J.F."/>
        </authorList>
    </citation>
    <scope>NUCLEOTIDE SEQUENCE [LARGE SCALE GENOMIC DNA]</scope>
    <source>
        <strain evidence="6">CCUG 47711</strain>
    </source>
</reference>
<dbReference type="FunFam" id="3.20.20.80:FF:000064">
    <property type="entry name" value="Oligo-1,6-glucosidase"/>
    <property type="match status" value="1"/>
</dbReference>
<evidence type="ECO:0000256" key="2">
    <source>
        <dbReference type="ARBA" id="ARBA00022801"/>
    </source>
</evidence>
<feature type="domain" description="Glycosyl hydrolase family 13 catalytic" evidence="4">
    <location>
        <begin position="12"/>
        <end position="408"/>
    </location>
</feature>
<dbReference type="FunFam" id="2.60.40.1180:FF:000007">
    <property type="entry name" value="Sucrose isomerase"/>
    <property type="match status" value="1"/>
</dbReference>
<gene>
    <name evidence="5" type="ORF">C5Q98_04775</name>
</gene>
<dbReference type="Gene3D" id="3.20.20.80">
    <property type="entry name" value="Glycosidases"/>
    <property type="match status" value="1"/>
</dbReference>
<dbReference type="CDD" id="cd11333">
    <property type="entry name" value="AmyAc_SI_OligoGlu_DGase"/>
    <property type="match status" value="1"/>
</dbReference>
<evidence type="ECO:0000313" key="6">
    <source>
        <dbReference type="Proteomes" id="UP000237947"/>
    </source>
</evidence>
<evidence type="ECO:0000313" key="5">
    <source>
        <dbReference type="EMBL" id="AVM42574.1"/>
    </source>
</evidence>
<organism evidence="5 6">
    <name type="scientific">Fastidiosipila sanguinis</name>
    <dbReference type="NCBI Taxonomy" id="236753"/>
    <lineage>
        <taxon>Bacteria</taxon>
        <taxon>Bacillati</taxon>
        <taxon>Bacillota</taxon>
        <taxon>Clostridia</taxon>
        <taxon>Eubacteriales</taxon>
        <taxon>Oscillospiraceae</taxon>
        <taxon>Fastidiosipila</taxon>
    </lineage>
</organism>
<evidence type="ECO:0000256" key="1">
    <source>
        <dbReference type="ARBA" id="ARBA00008061"/>
    </source>
</evidence>
<dbReference type="InterPro" id="IPR045857">
    <property type="entry name" value="O16G_dom_2"/>
</dbReference>
<dbReference type="EMBL" id="CP027226">
    <property type="protein sequence ID" value="AVM42574.1"/>
    <property type="molecule type" value="Genomic_DNA"/>
</dbReference>